<dbReference type="SUPFAM" id="SSF48295">
    <property type="entry name" value="TrpR-like"/>
    <property type="match status" value="1"/>
</dbReference>
<sequence length="114" mass="12636">MARSRRTQIPVEVKMRVVLAVLSGEMSGAEAARRHGVSDMSVSKWKQQFLDAGRQRLEEQPSGPAGHRGTVEERRLRSENEQLKLALAEATVQLRIWQHGAKLVDQVPSGPSSP</sequence>
<feature type="region of interest" description="Disordered" evidence="1">
    <location>
        <begin position="55"/>
        <end position="76"/>
    </location>
</feature>
<dbReference type="InterPro" id="IPR010921">
    <property type="entry name" value="Trp_repressor/repl_initiator"/>
</dbReference>
<dbReference type="Proteomes" id="UP001160334">
    <property type="component" value="Unassembled WGS sequence"/>
</dbReference>
<gene>
    <name evidence="2" type="ORF">M2280_000297</name>
</gene>
<evidence type="ECO:0000256" key="1">
    <source>
        <dbReference type="SAM" id="MobiDB-lite"/>
    </source>
</evidence>
<dbReference type="Pfam" id="PF01527">
    <property type="entry name" value="HTH_Tnp_1"/>
    <property type="match status" value="1"/>
</dbReference>
<comment type="caution">
    <text evidence="2">The sequence shown here is derived from an EMBL/GenBank/DDBJ whole genome shotgun (WGS) entry which is preliminary data.</text>
</comment>
<accession>A0ABT6M449</accession>
<proteinExistence type="predicted"/>
<dbReference type="RefSeq" id="WP_280758487.1">
    <property type="nucleotide sequence ID" value="NZ_JARXVC010000001.1"/>
</dbReference>
<organism evidence="2 3">
    <name type="scientific">Prescottella agglutinans</name>
    <dbReference type="NCBI Taxonomy" id="1644129"/>
    <lineage>
        <taxon>Bacteria</taxon>
        <taxon>Bacillati</taxon>
        <taxon>Actinomycetota</taxon>
        <taxon>Actinomycetes</taxon>
        <taxon>Mycobacteriales</taxon>
        <taxon>Nocardiaceae</taxon>
        <taxon>Prescottella</taxon>
    </lineage>
</organism>
<reference evidence="2 3" key="1">
    <citation type="submission" date="2023-04" db="EMBL/GenBank/DDBJ databases">
        <title>Forest soil microbial communities from Buena Vista Peninsula, Colon Province, Panama.</title>
        <authorList>
            <person name="Bouskill N."/>
        </authorList>
    </citation>
    <scope>NUCLEOTIDE SEQUENCE [LARGE SCALE GENOMIC DNA]</scope>
    <source>
        <strain evidence="2 3">CFH S0262</strain>
    </source>
</reference>
<protein>
    <submittedName>
        <fullName evidence="2">Transposase</fullName>
    </submittedName>
</protein>
<dbReference type="InterPro" id="IPR002514">
    <property type="entry name" value="Transposase_8"/>
</dbReference>
<dbReference type="Gene3D" id="1.10.10.10">
    <property type="entry name" value="Winged helix-like DNA-binding domain superfamily/Winged helix DNA-binding domain"/>
    <property type="match status" value="1"/>
</dbReference>
<evidence type="ECO:0000313" key="3">
    <source>
        <dbReference type="Proteomes" id="UP001160334"/>
    </source>
</evidence>
<keyword evidence="3" id="KW-1185">Reference proteome</keyword>
<evidence type="ECO:0000313" key="2">
    <source>
        <dbReference type="EMBL" id="MDH6279092.1"/>
    </source>
</evidence>
<dbReference type="InterPro" id="IPR036388">
    <property type="entry name" value="WH-like_DNA-bd_sf"/>
</dbReference>
<dbReference type="EMBL" id="JARXVC010000001">
    <property type="protein sequence ID" value="MDH6279092.1"/>
    <property type="molecule type" value="Genomic_DNA"/>
</dbReference>
<name>A0ABT6M449_9NOCA</name>